<proteinExistence type="predicted"/>
<dbReference type="CDD" id="cd12428">
    <property type="entry name" value="RRM_PARN"/>
    <property type="match status" value="1"/>
</dbReference>
<sequence length="407" mass="45269">LPRVLLFPPLPSRLRYLIHSHVEDLPDLTTFSVGERWCRRVVVCYSGLRGQSDEEGDVDPESNHSFSEEPTMSKDGKHEEETPAKPKTSSQAHHRGPKRPDKPLFMPRAVRERLSSQNSQQPVGDRILTSPAADGRICRSPEPETGETTESPPMAAQEGAVDAAEHLEDSPAFGAGGADPESWESPPLSLAHMTLGHDEDKEVSDLTQEIKTHLKECSTVAIEHAHNDYFAHVNVDINPEEFRHVIEIFGFPPTFKTDDLLDAFADYSNGGIKIKWIDGTRALGVFASESAANLARSIVHPMLKARSLAEGSKKAKAKAFRSAEFIQPVKERPKTDCAVAQRMVTRALGLQKRRYGDKSPTPVSTKTSFFYRNHQSQSLASENFYLFKNVMQTSVKEALNSIKKYPL</sequence>
<evidence type="ECO:0000256" key="1">
    <source>
        <dbReference type="SAM" id="MobiDB-lite"/>
    </source>
</evidence>
<feature type="non-terminal residue" evidence="3">
    <location>
        <position position="1"/>
    </location>
</feature>
<feature type="domain" description="R3H" evidence="2">
    <location>
        <begin position="4"/>
        <end position="44"/>
    </location>
</feature>
<dbReference type="InterPro" id="IPR039884">
    <property type="entry name" value="R3HC1/R3HCL"/>
</dbReference>
<protein>
    <submittedName>
        <fullName evidence="3">Chromosome undetermined SCAF14663, whole genome shotgun sequence</fullName>
    </submittedName>
</protein>
<dbReference type="SUPFAM" id="SSF54928">
    <property type="entry name" value="RNA-binding domain, RBD"/>
    <property type="match status" value="1"/>
</dbReference>
<dbReference type="KEGG" id="tng:GSTEN00020791G001"/>
<dbReference type="Gene3D" id="3.30.70.330">
    <property type="match status" value="1"/>
</dbReference>
<feature type="compositionally biased region" description="Basic and acidic residues" evidence="1">
    <location>
        <begin position="71"/>
        <end position="84"/>
    </location>
</feature>
<reference evidence="3" key="2">
    <citation type="submission" date="2004-02" db="EMBL/GenBank/DDBJ databases">
        <authorList>
            <consortium name="Genoscope"/>
            <consortium name="Whitehead Institute Centre for Genome Research"/>
        </authorList>
    </citation>
    <scope>NUCLEOTIDE SEQUENCE</scope>
</reference>
<dbReference type="InterPro" id="IPR036867">
    <property type="entry name" value="R3H_dom_sf"/>
</dbReference>
<dbReference type="Pfam" id="PF01424">
    <property type="entry name" value="R3H"/>
    <property type="match status" value="1"/>
</dbReference>
<dbReference type="Gene3D" id="3.30.1370.50">
    <property type="entry name" value="R3H-like domain"/>
    <property type="match status" value="1"/>
</dbReference>
<organism evidence="3">
    <name type="scientific">Tetraodon nigroviridis</name>
    <name type="common">Spotted green pufferfish</name>
    <name type="synonym">Chelonodon nigroviridis</name>
    <dbReference type="NCBI Taxonomy" id="99883"/>
    <lineage>
        <taxon>Eukaryota</taxon>
        <taxon>Metazoa</taxon>
        <taxon>Chordata</taxon>
        <taxon>Craniata</taxon>
        <taxon>Vertebrata</taxon>
        <taxon>Euteleostomi</taxon>
        <taxon>Actinopterygii</taxon>
        <taxon>Neopterygii</taxon>
        <taxon>Teleostei</taxon>
        <taxon>Neoteleostei</taxon>
        <taxon>Acanthomorphata</taxon>
        <taxon>Eupercaria</taxon>
        <taxon>Tetraodontiformes</taxon>
        <taxon>Tetradontoidea</taxon>
        <taxon>Tetraodontidae</taxon>
        <taxon>Tetraodon</taxon>
    </lineage>
</organism>
<evidence type="ECO:0000259" key="2">
    <source>
        <dbReference type="Pfam" id="PF01424"/>
    </source>
</evidence>
<dbReference type="InterPro" id="IPR012677">
    <property type="entry name" value="Nucleotide-bd_a/b_plait_sf"/>
</dbReference>
<dbReference type="AlphaFoldDB" id="Q4SBV9"/>
<dbReference type="InterPro" id="IPR035979">
    <property type="entry name" value="RBD_domain_sf"/>
</dbReference>
<dbReference type="OrthoDB" id="5418203at2759"/>
<accession>Q4SBV9</accession>
<dbReference type="GO" id="GO:0003676">
    <property type="term" value="F:nucleic acid binding"/>
    <property type="evidence" value="ECO:0007669"/>
    <property type="project" value="InterPro"/>
</dbReference>
<dbReference type="EMBL" id="CAAE01014663">
    <property type="protein sequence ID" value="CAG01873.1"/>
    <property type="molecule type" value="Genomic_DNA"/>
</dbReference>
<evidence type="ECO:0000313" key="3">
    <source>
        <dbReference type="EMBL" id="CAG01873.1"/>
    </source>
</evidence>
<dbReference type="PANTHER" id="PTHR21678">
    <property type="entry name" value="GROWTH INHIBITION AND DIFFERENTIATION RELATED PROTEIN 88"/>
    <property type="match status" value="1"/>
</dbReference>
<reference evidence="3" key="1">
    <citation type="journal article" date="2004" name="Nature">
        <title>Genome duplication in the teleost fish Tetraodon nigroviridis reveals the early vertebrate proto-karyotype.</title>
        <authorList>
            <person name="Jaillon O."/>
            <person name="Aury J.-M."/>
            <person name="Brunet F."/>
            <person name="Petit J.-L."/>
            <person name="Stange-Thomann N."/>
            <person name="Mauceli E."/>
            <person name="Bouneau L."/>
            <person name="Fischer C."/>
            <person name="Ozouf-Costaz C."/>
            <person name="Bernot A."/>
            <person name="Nicaud S."/>
            <person name="Jaffe D."/>
            <person name="Fisher S."/>
            <person name="Lutfalla G."/>
            <person name="Dossat C."/>
            <person name="Segurens B."/>
            <person name="Dasilva C."/>
            <person name="Salanoubat M."/>
            <person name="Levy M."/>
            <person name="Boudet N."/>
            <person name="Castellano S."/>
            <person name="Anthouard V."/>
            <person name="Jubin C."/>
            <person name="Castelli V."/>
            <person name="Katinka M."/>
            <person name="Vacherie B."/>
            <person name="Biemont C."/>
            <person name="Skalli Z."/>
            <person name="Cattolico L."/>
            <person name="Poulain J."/>
            <person name="De Berardinis V."/>
            <person name="Cruaud C."/>
            <person name="Duprat S."/>
            <person name="Brottier P."/>
            <person name="Coutanceau J.-P."/>
            <person name="Gouzy J."/>
            <person name="Parra G."/>
            <person name="Lardier G."/>
            <person name="Chapple C."/>
            <person name="McKernan K.J."/>
            <person name="McEwan P."/>
            <person name="Bosak S."/>
            <person name="Kellis M."/>
            <person name="Volff J.-N."/>
            <person name="Guigo R."/>
            <person name="Zody M.C."/>
            <person name="Mesirov J."/>
            <person name="Lindblad-Toh K."/>
            <person name="Birren B."/>
            <person name="Nusbaum C."/>
            <person name="Kahn D."/>
            <person name="Robinson-Rechavi M."/>
            <person name="Laudet V."/>
            <person name="Schachter V."/>
            <person name="Quetier F."/>
            <person name="Saurin W."/>
            <person name="Scarpelli C."/>
            <person name="Wincker P."/>
            <person name="Lander E.S."/>
            <person name="Weissenbach J."/>
            <person name="Roest Crollius H."/>
        </authorList>
    </citation>
    <scope>NUCLEOTIDE SEQUENCE [LARGE SCALE GENOMIC DNA]</scope>
</reference>
<gene>
    <name evidence="3" type="ORF">GSTENG00020791001</name>
</gene>
<dbReference type="InterPro" id="IPR001374">
    <property type="entry name" value="R3H_dom"/>
</dbReference>
<dbReference type="PANTHER" id="PTHR21678:SF6">
    <property type="entry name" value="R3H AND COILED-COIL DOMAIN-CONTAINING PROTEIN 1"/>
    <property type="match status" value="1"/>
</dbReference>
<feature type="region of interest" description="Disordered" evidence="1">
    <location>
        <begin position="50"/>
        <end position="162"/>
    </location>
</feature>
<name>Q4SBV9_TETNG</name>
<feature type="region of interest" description="Disordered" evidence="1">
    <location>
        <begin position="170"/>
        <end position="189"/>
    </location>
</feature>
<dbReference type="SUPFAM" id="SSF82708">
    <property type="entry name" value="R3H domain"/>
    <property type="match status" value="1"/>
</dbReference>